<dbReference type="EC" id="3.6.4.13" evidence="2"/>
<comment type="caution">
    <text evidence="13">The sequence shown here is derived from an EMBL/GenBank/DDBJ whole genome shotgun (WGS) entry which is preliminary data.</text>
</comment>
<reference evidence="13" key="1">
    <citation type="submission" date="2024-03" db="EMBL/GenBank/DDBJ databases">
        <title>WGS assembly of Saponaria officinalis var. Norfolk2.</title>
        <authorList>
            <person name="Jenkins J."/>
            <person name="Shu S."/>
            <person name="Grimwood J."/>
            <person name="Barry K."/>
            <person name="Goodstein D."/>
            <person name="Schmutz J."/>
            <person name="Leebens-Mack J."/>
            <person name="Osbourn A."/>
        </authorList>
    </citation>
    <scope>NUCLEOTIDE SEQUENCE [LARGE SCALE GENOMIC DNA]</scope>
    <source>
        <strain evidence="13">JIC</strain>
    </source>
</reference>
<dbReference type="SMART" id="SM00487">
    <property type="entry name" value="DEXDc"/>
    <property type="match status" value="1"/>
</dbReference>
<protein>
    <recommendedName>
        <fullName evidence="2">RNA helicase</fullName>
        <ecNumber evidence="2">3.6.4.13</ecNumber>
    </recommendedName>
</protein>
<dbReference type="EMBL" id="JBDFQZ010000013">
    <property type="protein sequence ID" value="KAK9669462.1"/>
    <property type="molecule type" value="Genomic_DNA"/>
</dbReference>
<dbReference type="InterPro" id="IPR048333">
    <property type="entry name" value="HA2_WH"/>
</dbReference>
<dbReference type="Gene3D" id="1.20.120.1080">
    <property type="match status" value="1"/>
</dbReference>
<dbReference type="InterPro" id="IPR044762">
    <property type="entry name" value="DHX8/Prp22_DEXHc"/>
</dbReference>
<keyword evidence="4" id="KW-0547">Nucleotide-binding</keyword>
<dbReference type="InterPro" id="IPR027417">
    <property type="entry name" value="P-loop_NTPase"/>
</dbReference>
<dbReference type="InterPro" id="IPR002464">
    <property type="entry name" value="DNA/RNA_helicase_DEAH_CS"/>
</dbReference>
<comment type="subcellular location">
    <subcellularLocation>
        <location evidence="1">Nucleus</location>
    </subcellularLocation>
</comment>
<evidence type="ECO:0000256" key="3">
    <source>
        <dbReference type="ARBA" id="ARBA00022664"/>
    </source>
</evidence>
<keyword evidence="3" id="KW-0507">mRNA processing</keyword>
<dbReference type="PANTHER" id="PTHR18934:SF85">
    <property type="entry name" value="ATP-DEPENDENT RNA HELICASE DHX8"/>
    <property type="match status" value="1"/>
</dbReference>
<name>A0AAW1H3L3_SAPOF</name>
<feature type="domain" description="Helicase ATP-binding" evidence="11">
    <location>
        <begin position="191"/>
        <end position="354"/>
    </location>
</feature>
<evidence type="ECO:0000259" key="11">
    <source>
        <dbReference type="PROSITE" id="PS51192"/>
    </source>
</evidence>
<dbReference type="SMART" id="SM00847">
    <property type="entry name" value="HA2"/>
    <property type="match status" value="1"/>
</dbReference>
<keyword evidence="7" id="KW-0067">ATP-binding</keyword>
<comment type="catalytic activity">
    <reaction evidence="9">
        <text>ATP + H2O = ADP + phosphate + H(+)</text>
        <dbReference type="Rhea" id="RHEA:13065"/>
        <dbReference type="ChEBI" id="CHEBI:15377"/>
        <dbReference type="ChEBI" id="CHEBI:15378"/>
        <dbReference type="ChEBI" id="CHEBI:30616"/>
        <dbReference type="ChEBI" id="CHEBI:43474"/>
        <dbReference type="ChEBI" id="CHEBI:456216"/>
        <dbReference type="EC" id="3.6.4.13"/>
    </reaction>
</comment>
<evidence type="ECO:0000256" key="7">
    <source>
        <dbReference type="ARBA" id="ARBA00022840"/>
    </source>
</evidence>
<dbReference type="Proteomes" id="UP001443914">
    <property type="component" value="Unassembled WGS sequence"/>
</dbReference>
<evidence type="ECO:0000256" key="9">
    <source>
        <dbReference type="ARBA" id="ARBA00047984"/>
    </source>
</evidence>
<keyword evidence="8" id="KW-0508">mRNA splicing</keyword>
<dbReference type="PANTHER" id="PTHR18934">
    <property type="entry name" value="ATP-DEPENDENT RNA HELICASE"/>
    <property type="match status" value="1"/>
</dbReference>
<dbReference type="GO" id="GO:0071013">
    <property type="term" value="C:catalytic step 2 spliceosome"/>
    <property type="evidence" value="ECO:0007669"/>
    <property type="project" value="TreeGrafter"/>
</dbReference>
<evidence type="ECO:0000256" key="5">
    <source>
        <dbReference type="ARBA" id="ARBA00022801"/>
    </source>
</evidence>
<dbReference type="Pfam" id="PF21010">
    <property type="entry name" value="HA2_C"/>
    <property type="match status" value="1"/>
</dbReference>
<evidence type="ECO:0000256" key="4">
    <source>
        <dbReference type="ARBA" id="ARBA00022741"/>
    </source>
</evidence>
<dbReference type="AlphaFoldDB" id="A0AAW1H3L3"/>
<keyword evidence="6" id="KW-0347">Helicase</keyword>
<feature type="domain" description="Helicase C-terminal" evidence="12">
    <location>
        <begin position="376"/>
        <end position="552"/>
    </location>
</feature>
<dbReference type="Pfam" id="PF04408">
    <property type="entry name" value="WHD_HA2"/>
    <property type="match status" value="1"/>
</dbReference>
<dbReference type="FunFam" id="3.40.50.300:FF:000101">
    <property type="entry name" value="Pre-mRNA-splicing factor ATP-dependent RNA helicase"/>
    <property type="match status" value="1"/>
</dbReference>
<dbReference type="InterPro" id="IPR011545">
    <property type="entry name" value="DEAD/DEAH_box_helicase_dom"/>
</dbReference>
<evidence type="ECO:0000256" key="6">
    <source>
        <dbReference type="ARBA" id="ARBA00022806"/>
    </source>
</evidence>
<dbReference type="InterPro" id="IPR001650">
    <property type="entry name" value="Helicase_C-like"/>
</dbReference>
<evidence type="ECO:0000256" key="10">
    <source>
        <dbReference type="SAM" id="MobiDB-lite"/>
    </source>
</evidence>
<keyword evidence="5" id="KW-0378">Hydrolase</keyword>
<evidence type="ECO:0000256" key="1">
    <source>
        <dbReference type="ARBA" id="ARBA00004123"/>
    </source>
</evidence>
<dbReference type="FunFam" id="1.10.10.2130:FF:000001">
    <property type="entry name" value="Pre-mRNA-splicing factor ATP-dependent RNA helicase"/>
    <property type="match status" value="1"/>
</dbReference>
<dbReference type="Pfam" id="PF00270">
    <property type="entry name" value="DEAD"/>
    <property type="match status" value="1"/>
</dbReference>
<dbReference type="Pfam" id="PF00271">
    <property type="entry name" value="Helicase_C"/>
    <property type="match status" value="1"/>
</dbReference>
<keyword evidence="14" id="KW-1185">Reference proteome</keyword>
<gene>
    <name evidence="13" type="ORF">RND81_13G132000</name>
</gene>
<evidence type="ECO:0000313" key="14">
    <source>
        <dbReference type="Proteomes" id="UP001443914"/>
    </source>
</evidence>
<feature type="region of interest" description="Disordered" evidence="10">
    <location>
        <begin position="797"/>
        <end position="824"/>
    </location>
</feature>
<dbReference type="GO" id="GO:0016787">
    <property type="term" value="F:hydrolase activity"/>
    <property type="evidence" value="ECO:0007669"/>
    <property type="project" value="UniProtKB-KW"/>
</dbReference>
<organism evidence="13 14">
    <name type="scientific">Saponaria officinalis</name>
    <name type="common">Common soapwort</name>
    <name type="synonym">Lychnis saponaria</name>
    <dbReference type="NCBI Taxonomy" id="3572"/>
    <lineage>
        <taxon>Eukaryota</taxon>
        <taxon>Viridiplantae</taxon>
        <taxon>Streptophyta</taxon>
        <taxon>Embryophyta</taxon>
        <taxon>Tracheophyta</taxon>
        <taxon>Spermatophyta</taxon>
        <taxon>Magnoliopsida</taxon>
        <taxon>eudicotyledons</taxon>
        <taxon>Gunneridae</taxon>
        <taxon>Pentapetalae</taxon>
        <taxon>Caryophyllales</taxon>
        <taxon>Caryophyllaceae</taxon>
        <taxon>Caryophylleae</taxon>
        <taxon>Saponaria</taxon>
    </lineage>
</organism>
<dbReference type="InterPro" id="IPR014001">
    <property type="entry name" value="Helicase_ATP-bd"/>
</dbReference>
<dbReference type="GO" id="GO:0000390">
    <property type="term" value="P:spliceosomal complex disassembly"/>
    <property type="evidence" value="ECO:0007669"/>
    <property type="project" value="TreeGrafter"/>
</dbReference>
<dbReference type="Pfam" id="PF07717">
    <property type="entry name" value="OB_NTP_bind"/>
    <property type="match status" value="1"/>
</dbReference>
<dbReference type="CDD" id="cd17971">
    <property type="entry name" value="DEXHc_DHX8"/>
    <property type="match status" value="1"/>
</dbReference>
<dbReference type="SUPFAM" id="SSF52540">
    <property type="entry name" value="P-loop containing nucleoside triphosphate hydrolases"/>
    <property type="match status" value="1"/>
</dbReference>
<dbReference type="GO" id="GO:0003724">
    <property type="term" value="F:RNA helicase activity"/>
    <property type="evidence" value="ECO:0007669"/>
    <property type="project" value="UniProtKB-EC"/>
</dbReference>
<dbReference type="PROSITE" id="PS51192">
    <property type="entry name" value="HELICASE_ATP_BIND_1"/>
    <property type="match status" value="1"/>
</dbReference>
<accession>A0AAW1H3L3</accession>
<dbReference type="FunFam" id="1.20.120.1080:FF:000001">
    <property type="entry name" value="Pre-mRNA-splicing factor ATP-dependent RNA helicase"/>
    <property type="match status" value="1"/>
</dbReference>
<dbReference type="SMART" id="SM00490">
    <property type="entry name" value="HELICc"/>
    <property type="match status" value="1"/>
</dbReference>
<dbReference type="FunFam" id="3.40.50.300:FF:000191">
    <property type="entry name" value="Pre-mRNA-splicing factor ATP-dependent RNA helicase"/>
    <property type="match status" value="1"/>
</dbReference>
<dbReference type="PROSITE" id="PS00690">
    <property type="entry name" value="DEAH_ATP_HELICASE"/>
    <property type="match status" value="1"/>
</dbReference>
<dbReference type="Gene3D" id="3.40.50.300">
    <property type="entry name" value="P-loop containing nucleotide triphosphate hydrolases"/>
    <property type="match status" value="2"/>
</dbReference>
<dbReference type="GO" id="GO:0005524">
    <property type="term" value="F:ATP binding"/>
    <property type="evidence" value="ECO:0007669"/>
    <property type="project" value="UniProtKB-KW"/>
</dbReference>
<proteinExistence type="predicted"/>
<dbReference type="InterPro" id="IPR011709">
    <property type="entry name" value="DEAD-box_helicase_OB_fold"/>
</dbReference>
<dbReference type="CDD" id="cd18791">
    <property type="entry name" value="SF2_C_RHA"/>
    <property type="match status" value="1"/>
</dbReference>
<evidence type="ECO:0000256" key="2">
    <source>
        <dbReference type="ARBA" id="ARBA00012552"/>
    </source>
</evidence>
<dbReference type="GO" id="GO:0003723">
    <property type="term" value="F:RNA binding"/>
    <property type="evidence" value="ECO:0007669"/>
    <property type="project" value="TreeGrafter"/>
</dbReference>
<dbReference type="PROSITE" id="PS51194">
    <property type="entry name" value="HELICASE_CTER"/>
    <property type="match status" value="1"/>
</dbReference>
<evidence type="ECO:0000259" key="12">
    <source>
        <dbReference type="PROSITE" id="PS51194"/>
    </source>
</evidence>
<feature type="compositionally biased region" description="Basic and acidic residues" evidence="10">
    <location>
        <begin position="802"/>
        <end position="812"/>
    </location>
</feature>
<dbReference type="InterPro" id="IPR007502">
    <property type="entry name" value="Helicase-assoc_dom"/>
</dbReference>
<sequence>MSSQRRLNRMSSLEKWEFKQLIASGALSVRDIPGYGNRGGEEEEDGGEEEVVEIEIELNEDEPVFLRGKTRNCFDLSPVRVLENPQGCLSRAAAVSGAILKEFTDIREQNHRTLLDSIPKDLNRPWEDPMPETGDRRLAHELRGVGLSPHVVPEWKKEAYGKGLSFGQKSKLSIQEHRQSLPVFKLRKELIQAVYDNQILVVIGETGSGKTTQVTQYLAEAGYTAKGKIGCTQPRRVAAMSVAKRVSEEFGCRLGEEVGYAIRFEDCTGPETVIKYMTDGMLLREILIDENLSQYSVIMLDEAHERTVHTDVLFGLLKQLVRRRRDLKLIVTSATLNAEKFSAYFFDCKIFTIPGRMFPVEIMYAKQPVTEYLEAALTTVLNIHLEEPEGDILLFLTGQEEIDIACENLHEIMKSLGKNYPELIILPVYSALPSEIQSRIFDPAPVGKRKVVVATNIAEASLTIDGIYYVVDQGFAKQNVYNPKLGLDSLVITPISQASARQRAGRAGRTGPGKCYRLYTESAFRNEMSPTSVPEIQRINLGMTTLTMKAIGINDLLSFDFMDPPPAEALISALVQLYSLGALDEEGLLTKLGRKMSEFPLEPPLSKMLLVSIALGCSDEILTIISMIQNKAQADQKKARFFHPEGDHLTLLAVYCAWKANNFSKPWCFKNFIQFRSLQKAQDIRKQLINIMAKYNFNVVSSGKDLKKVRMSICAGFFFHVAKKDPQEGYKTVVENQPVFIHPGSTLFHRQPQWVVYHELVMTTKEYMREVTVIDPKWLVEFAPRFFKVADPMKMSKRKRQERVQPLHDRFNEPNSWRLSKRRG</sequence>
<evidence type="ECO:0000256" key="8">
    <source>
        <dbReference type="ARBA" id="ARBA00023187"/>
    </source>
</evidence>
<evidence type="ECO:0000313" key="13">
    <source>
        <dbReference type="EMBL" id="KAK9669462.1"/>
    </source>
</evidence>